<dbReference type="Pfam" id="PF13590">
    <property type="entry name" value="DUF4136"/>
    <property type="match status" value="1"/>
</dbReference>
<organism evidence="2 3">
    <name type="scientific">Candidatus Nitrospira neomarina</name>
    <dbReference type="NCBI Taxonomy" id="3020899"/>
    <lineage>
        <taxon>Bacteria</taxon>
        <taxon>Pseudomonadati</taxon>
        <taxon>Nitrospirota</taxon>
        <taxon>Nitrospiria</taxon>
        <taxon>Nitrospirales</taxon>
        <taxon>Nitrospiraceae</taxon>
        <taxon>Nitrospira</taxon>
    </lineage>
</organism>
<evidence type="ECO:0000313" key="3">
    <source>
        <dbReference type="Proteomes" id="UP001302494"/>
    </source>
</evidence>
<keyword evidence="3" id="KW-1185">Reference proteome</keyword>
<dbReference type="KEGG" id="nneo:PQG83_07520"/>
<feature type="domain" description="DUF4136" evidence="1">
    <location>
        <begin position="24"/>
        <end position="179"/>
    </location>
</feature>
<name>A0AA96GJH5_9BACT</name>
<dbReference type="Proteomes" id="UP001302494">
    <property type="component" value="Chromosome"/>
</dbReference>
<dbReference type="Gene3D" id="3.30.160.670">
    <property type="match status" value="1"/>
</dbReference>
<reference evidence="2 3" key="1">
    <citation type="submission" date="2023-01" db="EMBL/GenBank/DDBJ databases">
        <title>Cultivation and genomic characterization of new, ubiquitous marine nitrite-oxidizing bacteria from the Nitrospirales.</title>
        <authorList>
            <person name="Mueller A.J."/>
            <person name="Daebeler A."/>
            <person name="Herbold C.W."/>
            <person name="Kirkegaard R.H."/>
            <person name="Daims H."/>
        </authorList>
    </citation>
    <scope>NUCLEOTIDE SEQUENCE [LARGE SCALE GENOMIC DNA]</scope>
    <source>
        <strain evidence="2 3">DK</strain>
    </source>
</reference>
<gene>
    <name evidence="2" type="ORF">PQG83_07520</name>
</gene>
<dbReference type="EMBL" id="CP116968">
    <property type="protein sequence ID" value="WNM63594.1"/>
    <property type="molecule type" value="Genomic_DNA"/>
</dbReference>
<evidence type="ECO:0000259" key="1">
    <source>
        <dbReference type="Pfam" id="PF13590"/>
    </source>
</evidence>
<proteinExistence type="predicted"/>
<dbReference type="InterPro" id="IPR025411">
    <property type="entry name" value="DUF4136"/>
</dbReference>
<evidence type="ECO:0000313" key="2">
    <source>
        <dbReference type="EMBL" id="WNM63594.1"/>
    </source>
</evidence>
<dbReference type="AlphaFoldDB" id="A0AA96GJH5"/>
<sequence length="182" mass="20450">MRCFLRLVVLLALPGFWGCSTISVSSDYRESTDFSELKTFSWMLKTPEGDIDLGGANHIARQRIQDAVAAELANKGYIEIIAGNSDFYVTYYVGREERMRVENMQGPLMRPYWGMGMGYTEVYQYEEGTLIIDLLDAKPAQHIIWRGVAKGVVDWKGTTGGQTGLINEAVQKVLAQFPPKRS</sequence>
<protein>
    <submittedName>
        <fullName evidence="2">DUF4136 domain-containing protein</fullName>
    </submittedName>
</protein>
<accession>A0AA96GJH5</accession>